<organism evidence="3 4">
    <name type="scientific">Dongia sedimenti</name>
    <dbReference type="NCBI Taxonomy" id="3064282"/>
    <lineage>
        <taxon>Bacteria</taxon>
        <taxon>Pseudomonadati</taxon>
        <taxon>Pseudomonadota</taxon>
        <taxon>Alphaproteobacteria</taxon>
        <taxon>Rhodospirillales</taxon>
        <taxon>Dongiaceae</taxon>
        <taxon>Dongia</taxon>
    </lineage>
</organism>
<keyword evidence="1" id="KW-0812">Transmembrane</keyword>
<sequence>MRARSAEDTLARIKPRIQEYGITRVASVTGLDVLGVPVWMAVRPMARSLTVSQGKGISDSLAYISAVMESIEMHHAEHWDATGPEVSLGEAFQDARFASPAALSLRSDAKVTDATTVAWVEGRDLVSGEARYLPKELLDLDFRMKRGRAPIFLSSSNGLASGNTRTEAVVHGLCEVIERDQSCLWQIEQSLAGDPRARMVKLETIEDPICRQQIETCRRANLDVWVWYCTYDIDVPVFACTIADRGNATFYPQRASGYGCHPVATVALSRAITEAIQSRLTHISGVRDDVTWERYRNDISTTDRSNLVAFEAMAKMQPALSFHDIPIARPPATMEAMLDEMLEKLRSVELTQAIVVDLPSRMDDFAFVFVCVPGLEFAANKPNYTPGARMLNFLSRLKKKAA</sequence>
<dbReference type="Pfam" id="PF02624">
    <property type="entry name" value="YcaO"/>
    <property type="match status" value="1"/>
</dbReference>
<keyword evidence="1" id="KW-0472">Membrane</keyword>
<dbReference type="EMBL" id="JAUYVI010000002">
    <property type="protein sequence ID" value="MDQ7246847.1"/>
    <property type="molecule type" value="Genomic_DNA"/>
</dbReference>
<evidence type="ECO:0000259" key="2">
    <source>
        <dbReference type="PROSITE" id="PS51664"/>
    </source>
</evidence>
<comment type="caution">
    <text evidence="3">The sequence shown here is derived from an EMBL/GenBank/DDBJ whole genome shotgun (WGS) entry which is preliminary data.</text>
</comment>
<keyword evidence="1" id="KW-1133">Transmembrane helix</keyword>
<dbReference type="Proteomes" id="UP001230156">
    <property type="component" value="Unassembled WGS sequence"/>
</dbReference>
<protein>
    <submittedName>
        <fullName evidence="3">YcaO-like family protein</fullName>
    </submittedName>
</protein>
<dbReference type="PROSITE" id="PS51664">
    <property type="entry name" value="YCAO"/>
    <property type="match status" value="1"/>
</dbReference>
<feature type="transmembrane region" description="Helical" evidence="1">
    <location>
        <begin position="21"/>
        <end position="42"/>
    </location>
</feature>
<accession>A0ABU0YGK9</accession>
<dbReference type="PANTHER" id="PTHR37809">
    <property type="entry name" value="RIBOSOMAL PROTEIN S12 METHYLTHIOTRANSFERASE ACCESSORY FACTOR YCAO"/>
    <property type="match status" value="1"/>
</dbReference>
<dbReference type="RefSeq" id="WP_379955047.1">
    <property type="nucleotide sequence ID" value="NZ_JAUYVI010000002.1"/>
</dbReference>
<name>A0ABU0YGK9_9PROT</name>
<evidence type="ECO:0000256" key="1">
    <source>
        <dbReference type="SAM" id="Phobius"/>
    </source>
</evidence>
<proteinExistence type="predicted"/>
<dbReference type="Gene3D" id="3.30.1330.230">
    <property type="match status" value="1"/>
</dbReference>
<keyword evidence="4" id="KW-1185">Reference proteome</keyword>
<evidence type="ECO:0000313" key="4">
    <source>
        <dbReference type="Proteomes" id="UP001230156"/>
    </source>
</evidence>
<dbReference type="InterPro" id="IPR003776">
    <property type="entry name" value="YcaO-like_dom"/>
</dbReference>
<reference evidence="4" key="1">
    <citation type="submission" date="2023-08" db="EMBL/GenBank/DDBJ databases">
        <title>Rhodospirillaceae gen. nov., a novel taxon isolated from the Yangtze River Yuezi River estuary sludge.</title>
        <authorList>
            <person name="Ruan L."/>
        </authorList>
    </citation>
    <scope>NUCLEOTIDE SEQUENCE [LARGE SCALE GENOMIC DNA]</scope>
    <source>
        <strain evidence="4">R-7</strain>
    </source>
</reference>
<dbReference type="NCBIfam" id="TIGR00702">
    <property type="entry name" value="YcaO-type kinase domain"/>
    <property type="match status" value="1"/>
</dbReference>
<dbReference type="PANTHER" id="PTHR37809:SF1">
    <property type="entry name" value="RIBOSOMAL PROTEIN S12 METHYLTHIOTRANSFERASE ACCESSORY FACTOR YCAO"/>
    <property type="match status" value="1"/>
</dbReference>
<gene>
    <name evidence="3" type="ORF">Q8A70_04190</name>
</gene>
<evidence type="ECO:0000313" key="3">
    <source>
        <dbReference type="EMBL" id="MDQ7246847.1"/>
    </source>
</evidence>
<feature type="domain" description="YcaO" evidence="2">
    <location>
        <begin position="54"/>
        <end position="402"/>
    </location>
</feature>